<gene>
    <name evidence="2" type="ORF">CSUI_010776</name>
</gene>
<dbReference type="RefSeq" id="XP_067917147.1">
    <property type="nucleotide sequence ID" value="XM_068070877.1"/>
</dbReference>
<comment type="caution">
    <text evidence="2">The sequence shown here is derived from an EMBL/GenBank/DDBJ whole genome shotgun (WGS) entry which is preliminary data.</text>
</comment>
<evidence type="ECO:0000256" key="1">
    <source>
        <dbReference type="SAM" id="Coils"/>
    </source>
</evidence>
<protein>
    <submittedName>
        <fullName evidence="2">Uncharacterized protein</fullName>
    </submittedName>
</protein>
<keyword evidence="3" id="KW-1185">Reference proteome</keyword>
<dbReference type="VEuPathDB" id="ToxoDB:CSUI_010776"/>
<feature type="non-terminal residue" evidence="2">
    <location>
        <position position="58"/>
    </location>
</feature>
<dbReference type="Proteomes" id="UP000221165">
    <property type="component" value="Unassembled WGS sequence"/>
</dbReference>
<feature type="coiled-coil region" evidence="1">
    <location>
        <begin position="18"/>
        <end position="45"/>
    </location>
</feature>
<dbReference type="GeneID" id="94434088"/>
<reference evidence="2 3" key="1">
    <citation type="journal article" date="2017" name="Int. J. Parasitol.">
        <title>The genome of the protozoan parasite Cystoisospora suis and a reverse vaccinology approach to identify vaccine candidates.</title>
        <authorList>
            <person name="Palmieri N."/>
            <person name="Shrestha A."/>
            <person name="Ruttkowski B."/>
            <person name="Beck T."/>
            <person name="Vogl C."/>
            <person name="Tomley F."/>
            <person name="Blake D.P."/>
            <person name="Joachim A."/>
        </authorList>
    </citation>
    <scope>NUCLEOTIDE SEQUENCE [LARGE SCALE GENOMIC DNA]</scope>
    <source>
        <strain evidence="2 3">Wien I</strain>
    </source>
</reference>
<organism evidence="2 3">
    <name type="scientific">Cystoisospora suis</name>
    <dbReference type="NCBI Taxonomy" id="483139"/>
    <lineage>
        <taxon>Eukaryota</taxon>
        <taxon>Sar</taxon>
        <taxon>Alveolata</taxon>
        <taxon>Apicomplexa</taxon>
        <taxon>Conoidasida</taxon>
        <taxon>Coccidia</taxon>
        <taxon>Eucoccidiorida</taxon>
        <taxon>Eimeriorina</taxon>
        <taxon>Sarcocystidae</taxon>
        <taxon>Cystoisospora</taxon>
    </lineage>
</organism>
<dbReference type="EMBL" id="MIGC01008253">
    <property type="protein sequence ID" value="PHJ15413.1"/>
    <property type="molecule type" value="Genomic_DNA"/>
</dbReference>
<evidence type="ECO:0000313" key="3">
    <source>
        <dbReference type="Proteomes" id="UP000221165"/>
    </source>
</evidence>
<dbReference type="AlphaFoldDB" id="A0A2C6KGA8"/>
<name>A0A2C6KGA8_9APIC</name>
<keyword evidence="1" id="KW-0175">Coiled coil</keyword>
<sequence>MEESQSLCTAEDAKLRAQENITDEILKAENRLELAKAKARVADEERHRLALELSNRTS</sequence>
<accession>A0A2C6KGA8</accession>
<evidence type="ECO:0000313" key="2">
    <source>
        <dbReference type="EMBL" id="PHJ15413.1"/>
    </source>
</evidence>
<proteinExistence type="predicted"/>